<organism evidence="2 3">
    <name type="scientific">Penicillium rubens (strain ATCC 28089 / DSM 1075 / NRRL 1951 / Wisconsin 54-1255)</name>
    <name type="common">Penicillium chrysogenum</name>
    <dbReference type="NCBI Taxonomy" id="500485"/>
    <lineage>
        <taxon>Eukaryota</taxon>
        <taxon>Fungi</taxon>
        <taxon>Dikarya</taxon>
        <taxon>Ascomycota</taxon>
        <taxon>Pezizomycotina</taxon>
        <taxon>Eurotiomycetes</taxon>
        <taxon>Eurotiomycetidae</taxon>
        <taxon>Eurotiales</taxon>
        <taxon>Aspergillaceae</taxon>
        <taxon>Penicillium</taxon>
        <taxon>Penicillium chrysogenum species complex</taxon>
    </lineage>
</organism>
<dbReference type="EMBL" id="AM920427">
    <property type="protein sequence ID" value="CAP80980.1"/>
    <property type="molecule type" value="Genomic_DNA"/>
</dbReference>
<dbReference type="OrthoDB" id="4312532at2759"/>
<feature type="region of interest" description="Disordered" evidence="1">
    <location>
        <begin position="429"/>
        <end position="451"/>
    </location>
</feature>
<gene>
    <name evidence="2" type="ORF">Pc12g13530</name>
    <name evidence="2" type="ORF">PCH_Pc12g13530</name>
</gene>
<dbReference type="AlphaFoldDB" id="B6H009"/>
<evidence type="ECO:0000313" key="2">
    <source>
        <dbReference type="EMBL" id="CAP80980.1"/>
    </source>
</evidence>
<accession>B6H009</accession>
<dbReference type="BioCyc" id="PCHR:PC12G13530-MONOMER"/>
<protein>
    <submittedName>
        <fullName evidence="2">Pc12g13530 protein</fullName>
    </submittedName>
</protein>
<name>B6H009_PENRW</name>
<dbReference type="STRING" id="500485.B6H009"/>
<keyword evidence="3" id="KW-1185">Reference proteome</keyword>
<dbReference type="HOGENOM" id="CLU_607060_0_0_1"/>
<reference evidence="2 3" key="1">
    <citation type="journal article" date="2008" name="Nat. Biotechnol.">
        <title>Genome sequencing and analysis of the filamentous fungus Penicillium chrysogenum.</title>
        <authorList>
            <person name="van den Berg M.A."/>
            <person name="Albang R."/>
            <person name="Albermann K."/>
            <person name="Badger J.H."/>
            <person name="Daran J.-M."/>
            <person name="Driessen A.J.M."/>
            <person name="Garcia-Estrada C."/>
            <person name="Fedorova N.D."/>
            <person name="Harris D.M."/>
            <person name="Heijne W.H.M."/>
            <person name="Joardar V.S."/>
            <person name="Kiel J.A.K.W."/>
            <person name="Kovalchuk A."/>
            <person name="Martin J.F."/>
            <person name="Nierman W.C."/>
            <person name="Nijland J.G."/>
            <person name="Pronk J.T."/>
            <person name="Roubos J.A."/>
            <person name="van der Klei I.J."/>
            <person name="van Peij N.N.M.E."/>
            <person name="Veenhuis M."/>
            <person name="von Doehren H."/>
            <person name="Wagner C."/>
            <person name="Wortman J.R."/>
            <person name="Bovenberg R.A.L."/>
        </authorList>
    </citation>
    <scope>NUCLEOTIDE SEQUENCE [LARGE SCALE GENOMIC DNA]</scope>
    <source>
        <strain evidence="3">ATCC 28089 / DSM 1075 / NRRL 1951 / Wisconsin 54-1255</strain>
    </source>
</reference>
<feature type="compositionally biased region" description="Basic and acidic residues" evidence="1">
    <location>
        <begin position="429"/>
        <end position="443"/>
    </location>
</feature>
<sequence>MAESSNQPAAMQPNRNWYAKRDVVVADQAVGLPEVGSFNLYKITPPLKERIDFDTWVDQVEKILRSHKPHNLINTNIPWPVVDDPNGETWYTLSLQVKTWMTSSMDHTLVQEINARGSTIEFADEFLAELKKHMKGEGHGALKAAVRSFKKLSRSQFTTSEEFIHAVKLRYKAVCDLNGKLPPYHALETMLSELSDVPELSGFIVVKDNELNAIEKPAETITIIDFYRYSTAILDYVKSKTGFGDLGFRNTKKPRRQSKMQFQKGGIEIPVGDQLLPWDPRLCISGYQFRDKIRRFMGCRQLGLSLQDLSLTFHNAVEDFNYDQSAMSGSWNIFREYMSNPANSNFVLRVRLEPFDMEDPLGHFFEDPEIPIDVEQFVSTVPASAPVAPESTVVPASSSILEQSVPFVDSRVTDSDFAKPKQFADEDEKRKFYDNYNVEDRDPASPNGRIA</sequence>
<evidence type="ECO:0000256" key="1">
    <source>
        <dbReference type="SAM" id="MobiDB-lite"/>
    </source>
</evidence>
<dbReference type="VEuPathDB" id="FungiDB:PCH_Pc12g13530"/>
<proteinExistence type="predicted"/>
<dbReference type="Proteomes" id="UP000000724">
    <property type="component" value="Contig Pc00c12"/>
</dbReference>
<evidence type="ECO:0000313" key="3">
    <source>
        <dbReference type="Proteomes" id="UP000000724"/>
    </source>
</evidence>